<dbReference type="AlphaFoldDB" id="A0A9P0AQL8"/>
<comment type="similarity">
    <text evidence="1">Belongs to the UPF0488 family.</text>
</comment>
<accession>A0A9P0AQL8</accession>
<dbReference type="OrthoDB" id="20277at2759"/>
<organism evidence="2 3">
    <name type="scientific">Brassicogethes aeneus</name>
    <name type="common">Rape pollen beetle</name>
    <name type="synonym">Meligethes aeneus</name>
    <dbReference type="NCBI Taxonomy" id="1431903"/>
    <lineage>
        <taxon>Eukaryota</taxon>
        <taxon>Metazoa</taxon>
        <taxon>Ecdysozoa</taxon>
        <taxon>Arthropoda</taxon>
        <taxon>Hexapoda</taxon>
        <taxon>Insecta</taxon>
        <taxon>Pterygota</taxon>
        <taxon>Neoptera</taxon>
        <taxon>Endopterygota</taxon>
        <taxon>Coleoptera</taxon>
        <taxon>Polyphaga</taxon>
        <taxon>Cucujiformia</taxon>
        <taxon>Nitidulidae</taxon>
        <taxon>Meligethinae</taxon>
        <taxon>Brassicogethes</taxon>
    </lineage>
</organism>
<keyword evidence="3" id="KW-1185">Reference proteome</keyword>
<dbReference type="Proteomes" id="UP001154078">
    <property type="component" value="Chromosome 1"/>
</dbReference>
<reference evidence="2" key="1">
    <citation type="submission" date="2021-12" db="EMBL/GenBank/DDBJ databases">
        <authorList>
            <person name="King R."/>
        </authorList>
    </citation>
    <scope>NUCLEOTIDE SEQUENCE</scope>
</reference>
<dbReference type="PANTHER" id="PTHR13602:SF2">
    <property type="entry name" value="UPF0488 PROTEIN C8ORF33"/>
    <property type="match status" value="1"/>
</dbReference>
<dbReference type="PANTHER" id="PTHR13602">
    <property type="entry name" value="UPF0488 PROTEIN C8ORF33"/>
    <property type="match status" value="1"/>
</dbReference>
<gene>
    <name evidence="2" type="ORF">MELIAE_LOCUS416</name>
</gene>
<protein>
    <submittedName>
        <fullName evidence="2">Uncharacterized protein</fullName>
    </submittedName>
</protein>
<dbReference type="Pfam" id="PF15393">
    <property type="entry name" value="DUF4615"/>
    <property type="match status" value="1"/>
</dbReference>
<dbReference type="InterPro" id="IPR029274">
    <property type="entry name" value="DUF4615"/>
</dbReference>
<dbReference type="EMBL" id="OV121132">
    <property type="protein sequence ID" value="CAH0546195.1"/>
    <property type="molecule type" value="Genomic_DNA"/>
</dbReference>
<evidence type="ECO:0000256" key="1">
    <source>
        <dbReference type="ARBA" id="ARBA00005707"/>
    </source>
</evidence>
<name>A0A9P0AQL8_BRAAE</name>
<proteinExistence type="inferred from homology"/>
<sequence length="194" mass="22015">MPPKARLHKTTGKPCTLPPKVILNSEPSTSNGISPELEQQFELELCWCIQQLQTALKSGKLKDKQVQDHTKALNTLMSNAAPMVKKRQVMRLSFGDYRAKMSAEEKKLRNINMKVVPGVPSKKSVFLKKSAFSSAGNEFRFDFKEPNESDLVNDLENVKIDNDTKTNDNTRINQKHFVPSGNNFRFNFSVEMEP</sequence>
<evidence type="ECO:0000313" key="3">
    <source>
        <dbReference type="Proteomes" id="UP001154078"/>
    </source>
</evidence>
<evidence type="ECO:0000313" key="2">
    <source>
        <dbReference type="EMBL" id="CAH0546195.1"/>
    </source>
</evidence>